<evidence type="ECO:0000313" key="3">
    <source>
        <dbReference type="Proteomes" id="UP000791440"/>
    </source>
</evidence>
<comment type="caution">
    <text evidence="2">The sequence shown here is derived from an EMBL/GenBank/DDBJ whole genome shotgun (WGS) entry which is preliminary data.</text>
</comment>
<feature type="compositionally biased region" description="Basic residues" evidence="1">
    <location>
        <begin position="175"/>
        <end position="187"/>
    </location>
</feature>
<sequence length="212" mass="22911">MLACCTRRARRRASNVYLAPATDTLPATLWKVLVDNVSTIQPELTASAVSLDITEILYRVRANRAHVLYTSRRTTSVRTARSLQLQATSTCARSALMDISANTARIVTSDTGALRRRWAGHASRASAGARRVTLPRACVSPARHILRAQDAISARKATGSVRRARQRACGAASARARRARCRRRATRARGAAPAVRAGRAAPATSARPDMEA</sequence>
<organism evidence="2 3">
    <name type="scientific">Manduca sexta</name>
    <name type="common">Tobacco hawkmoth</name>
    <name type="synonym">Tobacco hornworm</name>
    <dbReference type="NCBI Taxonomy" id="7130"/>
    <lineage>
        <taxon>Eukaryota</taxon>
        <taxon>Metazoa</taxon>
        <taxon>Ecdysozoa</taxon>
        <taxon>Arthropoda</taxon>
        <taxon>Hexapoda</taxon>
        <taxon>Insecta</taxon>
        <taxon>Pterygota</taxon>
        <taxon>Neoptera</taxon>
        <taxon>Endopterygota</taxon>
        <taxon>Lepidoptera</taxon>
        <taxon>Glossata</taxon>
        <taxon>Ditrysia</taxon>
        <taxon>Bombycoidea</taxon>
        <taxon>Sphingidae</taxon>
        <taxon>Sphinginae</taxon>
        <taxon>Sphingini</taxon>
        <taxon>Manduca</taxon>
    </lineage>
</organism>
<dbReference type="AlphaFoldDB" id="A0A922CMX7"/>
<protein>
    <submittedName>
        <fullName evidence="2">Uncharacterized protein</fullName>
    </submittedName>
</protein>
<feature type="compositionally biased region" description="Low complexity" evidence="1">
    <location>
        <begin position="188"/>
        <end position="212"/>
    </location>
</feature>
<name>A0A922CMX7_MANSE</name>
<evidence type="ECO:0000313" key="2">
    <source>
        <dbReference type="EMBL" id="KAG6452990.1"/>
    </source>
</evidence>
<reference evidence="2" key="1">
    <citation type="journal article" date="2016" name="Insect Biochem. Mol. Biol.">
        <title>Multifaceted biological insights from a draft genome sequence of the tobacco hornworm moth, Manduca sexta.</title>
        <authorList>
            <person name="Kanost M.R."/>
            <person name="Arrese E.L."/>
            <person name="Cao X."/>
            <person name="Chen Y.R."/>
            <person name="Chellapilla S."/>
            <person name="Goldsmith M.R."/>
            <person name="Grosse-Wilde E."/>
            <person name="Heckel D.G."/>
            <person name="Herndon N."/>
            <person name="Jiang H."/>
            <person name="Papanicolaou A."/>
            <person name="Qu J."/>
            <person name="Soulages J.L."/>
            <person name="Vogel H."/>
            <person name="Walters J."/>
            <person name="Waterhouse R.M."/>
            <person name="Ahn S.J."/>
            <person name="Almeida F.C."/>
            <person name="An C."/>
            <person name="Aqrawi P."/>
            <person name="Bretschneider A."/>
            <person name="Bryant W.B."/>
            <person name="Bucks S."/>
            <person name="Chao H."/>
            <person name="Chevignon G."/>
            <person name="Christen J.M."/>
            <person name="Clarke D.F."/>
            <person name="Dittmer N.T."/>
            <person name="Ferguson L.C.F."/>
            <person name="Garavelou S."/>
            <person name="Gordon K.H.J."/>
            <person name="Gunaratna R.T."/>
            <person name="Han Y."/>
            <person name="Hauser F."/>
            <person name="He Y."/>
            <person name="Heidel-Fischer H."/>
            <person name="Hirsh A."/>
            <person name="Hu Y."/>
            <person name="Jiang H."/>
            <person name="Kalra D."/>
            <person name="Klinner C."/>
            <person name="Konig C."/>
            <person name="Kovar C."/>
            <person name="Kroll A.R."/>
            <person name="Kuwar S.S."/>
            <person name="Lee S.L."/>
            <person name="Lehman R."/>
            <person name="Li K."/>
            <person name="Li Z."/>
            <person name="Liang H."/>
            <person name="Lovelace S."/>
            <person name="Lu Z."/>
            <person name="Mansfield J.H."/>
            <person name="McCulloch K.J."/>
            <person name="Mathew T."/>
            <person name="Morton B."/>
            <person name="Muzny D.M."/>
            <person name="Neunemann D."/>
            <person name="Ongeri F."/>
            <person name="Pauchet Y."/>
            <person name="Pu L.L."/>
            <person name="Pyrousis I."/>
            <person name="Rao X.J."/>
            <person name="Redding A."/>
            <person name="Roesel C."/>
            <person name="Sanchez-Gracia A."/>
            <person name="Schaack S."/>
            <person name="Shukla A."/>
            <person name="Tetreau G."/>
            <person name="Wang Y."/>
            <person name="Xiong G.H."/>
            <person name="Traut W."/>
            <person name="Walsh T.K."/>
            <person name="Worley K.C."/>
            <person name="Wu D."/>
            <person name="Wu W."/>
            <person name="Wu Y.Q."/>
            <person name="Zhang X."/>
            <person name="Zou Z."/>
            <person name="Zucker H."/>
            <person name="Briscoe A.D."/>
            <person name="Burmester T."/>
            <person name="Clem R.J."/>
            <person name="Feyereisen R."/>
            <person name="Grimmelikhuijzen C.J.P."/>
            <person name="Hamodrakas S.J."/>
            <person name="Hansson B.S."/>
            <person name="Huguet E."/>
            <person name="Jermiin L.S."/>
            <person name="Lan Q."/>
            <person name="Lehman H.K."/>
            <person name="Lorenzen M."/>
            <person name="Merzendorfer H."/>
            <person name="Michalopoulos I."/>
            <person name="Morton D.B."/>
            <person name="Muthukrishnan S."/>
            <person name="Oakeshott J.G."/>
            <person name="Palmer W."/>
            <person name="Park Y."/>
            <person name="Passarelli A.L."/>
            <person name="Rozas J."/>
            <person name="Schwartz L.M."/>
            <person name="Smith W."/>
            <person name="Southgate A."/>
            <person name="Vilcinskas A."/>
            <person name="Vogt R."/>
            <person name="Wang P."/>
            <person name="Werren J."/>
            <person name="Yu X.Q."/>
            <person name="Zhou J.J."/>
            <person name="Brown S.J."/>
            <person name="Scherer S.E."/>
            <person name="Richards S."/>
            <person name="Blissard G.W."/>
        </authorList>
    </citation>
    <scope>NUCLEOTIDE SEQUENCE</scope>
</reference>
<accession>A0A922CMX7</accession>
<evidence type="ECO:0000256" key="1">
    <source>
        <dbReference type="SAM" id="MobiDB-lite"/>
    </source>
</evidence>
<dbReference type="Proteomes" id="UP000791440">
    <property type="component" value="Unassembled WGS sequence"/>
</dbReference>
<proteinExistence type="predicted"/>
<keyword evidence="3" id="KW-1185">Reference proteome</keyword>
<gene>
    <name evidence="2" type="ORF">O3G_MSEX007899</name>
</gene>
<feature type="region of interest" description="Disordered" evidence="1">
    <location>
        <begin position="171"/>
        <end position="212"/>
    </location>
</feature>
<reference evidence="2" key="2">
    <citation type="submission" date="2020-12" db="EMBL/GenBank/DDBJ databases">
        <authorList>
            <person name="Kanost M."/>
        </authorList>
    </citation>
    <scope>NUCLEOTIDE SEQUENCE</scope>
</reference>
<dbReference type="EMBL" id="JH668434">
    <property type="protein sequence ID" value="KAG6452990.1"/>
    <property type="molecule type" value="Genomic_DNA"/>
</dbReference>